<dbReference type="InterPro" id="IPR044399">
    <property type="entry name" value="Mb-like_M"/>
</dbReference>
<reference evidence="7" key="2">
    <citation type="submission" date="2022-10" db="EMBL/GenBank/DDBJ databases">
        <authorList>
            <consortium name="ENA_rothamsted_submissions"/>
            <consortium name="culmorum"/>
            <person name="King R."/>
        </authorList>
    </citation>
    <scope>NUCLEOTIDE SEQUENCE</scope>
</reference>
<organism evidence="7 8">
    <name type="scientific">Chironomus riparius</name>
    <dbReference type="NCBI Taxonomy" id="315576"/>
    <lineage>
        <taxon>Eukaryota</taxon>
        <taxon>Metazoa</taxon>
        <taxon>Ecdysozoa</taxon>
        <taxon>Arthropoda</taxon>
        <taxon>Hexapoda</taxon>
        <taxon>Insecta</taxon>
        <taxon>Pterygota</taxon>
        <taxon>Neoptera</taxon>
        <taxon>Endopterygota</taxon>
        <taxon>Diptera</taxon>
        <taxon>Nematocera</taxon>
        <taxon>Chironomoidea</taxon>
        <taxon>Chironomidae</taxon>
        <taxon>Chironominae</taxon>
        <taxon>Chironomus</taxon>
    </lineage>
</organism>
<dbReference type="GO" id="GO:0005506">
    <property type="term" value="F:iron ion binding"/>
    <property type="evidence" value="ECO:0007669"/>
    <property type="project" value="InterPro"/>
</dbReference>
<evidence type="ECO:0000259" key="6">
    <source>
        <dbReference type="PROSITE" id="PS01033"/>
    </source>
</evidence>
<dbReference type="Gene3D" id="1.10.490.10">
    <property type="entry name" value="Globins"/>
    <property type="match status" value="1"/>
</dbReference>
<name>A0A9N9S9F0_9DIPT</name>
<keyword evidence="4" id="KW-0408">Iron</keyword>
<keyword evidence="3" id="KW-0479">Metal-binding</keyword>
<sequence>MSIETPPLKTLTNRQIELIKCNWKGLNENPEESGQAIFYTFLLRHPEHKQRYAAFRNISLENLKDTTQIKRHCMKIMNVFGTVIDALGTENCKSIIFDAVADNADFHGKKGITKEHFNQIREILIEVVTGACTLDDEGQVAWSDLMDTMYHITFNVLNELRK</sequence>
<protein>
    <recommendedName>
        <fullName evidence="6">Globin domain-containing protein</fullName>
    </recommendedName>
</protein>
<dbReference type="InterPro" id="IPR013314">
    <property type="entry name" value="Globin_lamprey/hagfish"/>
</dbReference>
<keyword evidence="5" id="KW-0813">Transport</keyword>
<evidence type="ECO:0000313" key="7">
    <source>
        <dbReference type="EMBL" id="CAG9812122.1"/>
    </source>
</evidence>
<proteinExistence type="inferred from homology"/>
<dbReference type="EMBL" id="OU895880">
    <property type="protein sequence ID" value="CAG9812122.1"/>
    <property type="molecule type" value="Genomic_DNA"/>
</dbReference>
<dbReference type="PANTHER" id="PTHR46783">
    <property type="entry name" value="CYTOGLOBIN"/>
    <property type="match status" value="1"/>
</dbReference>
<dbReference type="GO" id="GO:0005344">
    <property type="term" value="F:oxygen carrier activity"/>
    <property type="evidence" value="ECO:0007669"/>
    <property type="project" value="UniProtKB-KW"/>
</dbReference>
<feature type="domain" description="Globin" evidence="6">
    <location>
        <begin position="10"/>
        <end position="158"/>
    </location>
</feature>
<dbReference type="CDD" id="cd01040">
    <property type="entry name" value="Mb-like"/>
    <property type="match status" value="1"/>
</dbReference>
<keyword evidence="5" id="KW-0561">Oxygen transport</keyword>
<evidence type="ECO:0000256" key="2">
    <source>
        <dbReference type="ARBA" id="ARBA00022617"/>
    </source>
</evidence>
<evidence type="ECO:0000256" key="3">
    <source>
        <dbReference type="ARBA" id="ARBA00022723"/>
    </source>
</evidence>
<gene>
    <name evidence="7" type="ORF">CHIRRI_LOCUS14927</name>
</gene>
<accession>A0A9N9S9F0</accession>
<dbReference type="Proteomes" id="UP001153620">
    <property type="component" value="Chromosome 4"/>
</dbReference>
<dbReference type="InterPro" id="IPR000971">
    <property type="entry name" value="Globin"/>
</dbReference>
<evidence type="ECO:0000313" key="8">
    <source>
        <dbReference type="Proteomes" id="UP001153620"/>
    </source>
</evidence>
<evidence type="ECO:0000256" key="4">
    <source>
        <dbReference type="ARBA" id="ARBA00023004"/>
    </source>
</evidence>
<reference evidence="7" key="1">
    <citation type="submission" date="2022-01" db="EMBL/GenBank/DDBJ databases">
        <authorList>
            <person name="King R."/>
        </authorList>
    </citation>
    <scope>NUCLEOTIDE SEQUENCE</scope>
</reference>
<dbReference type="InterPro" id="IPR012292">
    <property type="entry name" value="Globin/Proto"/>
</dbReference>
<keyword evidence="2 5" id="KW-0349">Heme</keyword>
<dbReference type="AlphaFoldDB" id="A0A9N9S9F0"/>
<dbReference type="GO" id="GO:0016491">
    <property type="term" value="F:oxidoreductase activity"/>
    <property type="evidence" value="ECO:0007669"/>
    <property type="project" value="TreeGrafter"/>
</dbReference>
<dbReference type="PANTHER" id="PTHR46783:SF1">
    <property type="entry name" value="CYTOGLOBIN-1-RELATED"/>
    <property type="match status" value="1"/>
</dbReference>
<dbReference type="PROSITE" id="PS01033">
    <property type="entry name" value="GLOBIN"/>
    <property type="match status" value="1"/>
</dbReference>
<comment type="subunit">
    <text evidence="1">Monomer.</text>
</comment>
<dbReference type="OrthoDB" id="7779786at2759"/>
<keyword evidence="8" id="KW-1185">Reference proteome</keyword>
<evidence type="ECO:0000256" key="5">
    <source>
        <dbReference type="RuleBase" id="RU000356"/>
    </source>
</evidence>
<dbReference type="GO" id="GO:0020037">
    <property type="term" value="F:heme binding"/>
    <property type="evidence" value="ECO:0007669"/>
    <property type="project" value="InterPro"/>
</dbReference>
<comment type="similarity">
    <text evidence="5">Belongs to the globin family.</text>
</comment>
<dbReference type="SUPFAM" id="SSF46458">
    <property type="entry name" value="Globin-like"/>
    <property type="match status" value="1"/>
</dbReference>
<dbReference type="InterPro" id="IPR009050">
    <property type="entry name" value="Globin-like_sf"/>
</dbReference>
<dbReference type="GO" id="GO:0019825">
    <property type="term" value="F:oxygen binding"/>
    <property type="evidence" value="ECO:0007669"/>
    <property type="project" value="InterPro"/>
</dbReference>
<evidence type="ECO:0000256" key="1">
    <source>
        <dbReference type="ARBA" id="ARBA00011245"/>
    </source>
</evidence>
<dbReference type="Pfam" id="PF00042">
    <property type="entry name" value="Globin"/>
    <property type="match status" value="1"/>
</dbReference>